<reference evidence="5 6" key="2">
    <citation type="submission" date="2025-05" db="UniProtKB">
        <authorList>
            <consortium name="RefSeq"/>
        </authorList>
    </citation>
    <scope>IDENTIFICATION</scope>
    <source>
        <tissue evidence="5 6">Leaf</tissue>
    </source>
</reference>
<evidence type="ECO:0000313" key="6">
    <source>
        <dbReference type="RefSeq" id="XP_056696377.1"/>
    </source>
</evidence>
<evidence type="ECO:0000256" key="1">
    <source>
        <dbReference type="SAM" id="Coils"/>
    </source>
</evidence>
<dbReference type="Pfam" id="PF03469">
    <property type="entry name" value="XH"/>
    <property type="match status" value="1"/>
</dbReference>
<accession>A0A9R0K1W3</accession>
<evidence type="ECO:0000313" key="5">
    <source>
        <dbReference type="RefSeq" id="XP_021855476.2"/>
    </source>
</evidence>
<keyword evidence="4" id="KW-1185">Reference proteome</keyword>
<feature type="region of interest" description="Disordered" evidence="2">
    <location>
        <begin position="456"/>
        <end position="478"/>
    </location>
</feature>
<feature type="coiled-coil region" evidence="1">
    <location>
        <begin position="149"/>
        <end position="183"/>
    </location>
</feature>
<evidence type="ECO:0000259" key="3">
    <source>
        <dbReference type="Pfam" id="PF03469"/>
    </source>
</evidence>
<dbReference type="GeneID" id="110794821"/>
<reference evidence="4" key="1">
    <citation type="journal article" date="2021" name="Nat. Commun.">
        <title>Genomic analyses provide insights into spinach domestication and the genetic basis of agronomic traits.</title>
        <authorList>
            <person name="Cai X."/>
            <person name="Sun X."/>
            <person name="Xu C."/>
            <person name="Sun H."/>
            <person name="Wang X."/>
            <person name="Ge C."/>
            <person name="Zhang Z."/>
            <person name="Wang Q."/>
            <person name="Fei Z."/>
            <person name="Jiao C."/>
            <person name="Wang Q."/>
        </authorList>
    </citation>
    <scope>NUCLEOTIDE SEQUENCE [LARGE SCALE GENOMIC DNA]</scope>
    <source>
        <strain evidence="4">cv. Varoflay</strain>
    </source>
</reference>
<dbReference type="RefSeq" id="XP_056696377.1">
    <property type="nucleotide sequence ID" value="XM_056840399.1"/>
</dbReference>
<dbReference type="PANTHER" id="PTHR21596">
    <property type="entry name" value="RIBONUCLEASE P SUBUNIT P38"/>
    <property type="match status" value="1"/>
</dbReference>
<evidence type="ECO:0000256" key="2">
    <source>
        <dbReference type="SAM" id="MobiDB-lite"/>
    </source>
</evidence>
<dbReference type="Proteomes" id="UP000813463">
    <property type="component" value="Chromosome 1"/>
</dbReference>
<sequence length="614" mass="70971">MADDNHREIISLHQLVVKLAKELDYKNHLLMEKEGLSLERFATMSSLIEEKDRLLGERSAVIGSLMAQKHRLHEGFVEEMRKSEQLKQEIKNIRHRLEVQRQKLDARTMEQEELLTKSTNANGYSESPEINLIVPANQLSQSFDKHNKLQNTLEMLQHLRSRNEDLNDQLEILRRELVEKGEAFHQLESLNQTLISNESSCNEELKSARMEAINFFLNIGGDGTKVGIKRIGEIDPQPFRDVCFMKYCSLSWEEKFNELYSLWQANVNDPSWKPFKKDINSGELSEVADENDKKLAELRKEWGEEAYKAVVNALLDFRKYNLKMKSSIPELWNFEEGRRAYMKEVIQYIIKRCEFYRNRDNEQSGTIFGLMAEKERLLRKLAGINILMEEKDKLLKEKCAEIGKSIEQDMEKDKTLNKMSATISTLTAEKHMLLESCNAEKCMEKQSVMLKHESQFEEKLAKQSEEHKETKRPNCESNESLKIKEESMDWFLEYLMDQGGPAKKLKNSKAQSSKRQICSTSENKMLLGQNTGELSKLPKAEPDMYGEALDGRWDVLEVLRPSTNLLPSKAVVTSPSYSMALERSFQVVCVEKNGDECFRRDGHATSSTTNVQVP</sequence>
<keyword evidence="1" id="KW-0175">Coiled coil</keyword>
<dbReference type="AlphaFoldDB" id="A0A9R0K1W3"/>
<dbReference type="InterPro" id="IPR045177">
    <property type="entry name" value="FDM1-5/IDN2"/>
</dbReference>
<feature type="domain" description="Factor of DNA methylation 1-5/IDN2" evidence="3">
    <location>
        <begin position="229"/>
        <end position="355"/>
    </location>
</feature>
<organism evidence="4 5">
    <name type="scientific">Spinacia oleracea</name>
    <name type="common">Spinach</name>
    <dbReference type="NCBI Taxonomy" id="3562"/>
    <lineage>
        <taxon>Eukaryota</taxon>
        <taxon>Viridiplantae</taxon>
        <taxon>Streptophyta</taxon>
        <taxon>Embryophyta</taxon>
        <taxon>Tracheophyta</taxon>
        <taxon>Spermatophyta</taxon>
        <taxon>Magnoliopsida</taxon>
        <taxon>eudicotyledons</taxon>
        <taxon>Gunneridae</taxon>
        <taxon>Pentapetalae</taxon>
        <taxon>Caryophyllales</taxon>
        <taxon>Chenopodiaceae</taxon>
        <taxon>Chenopodioideae</taxon>
        <taxon>Anserineae</taxon>
        <taxon>Spinacia</taxon>
    </lineage>
</organism>
<feature type="coiled-coil region" evidence="1">
    <location>
        <begin position="76"/>
        <end position="107"/>
    </location>
</feature>
<dbReference type="InterPro" id="IPR005379">
    <property type="entry name" value="FDM1-5/IDN2_XH"/>
</dbReference>
<dbReference type="KEGG" id="soe:110794821"/>
<protein>
    <submittedName>
        <fullName evidence="5 6">Factor of DNA methylation 5</fullName>
    </submittedName>
</protein>
<name>A0A9R0K1W3_SPIOL</name>
<evidence type="ECO:0000313" key="4">
    <source>
        <dbReference type="Proteomes" id="UP000813463"/>
    </source>
</evidence>
<dbReference type="GO" id="GO:0080188">
    <property type="term" value="P:gene silencing by siRNA-directed DNA methylation"/>
    <property type="evidence" value="ECO:0007669"/>
    <property type="project" value="InterPro"/>
</dbReference>
<dbReference type="PANTHER" id="PTHR21596:SF82">
    <property type="entry name" value="FACTOR OF DNA METHYLATION 5-LIKE"/>
    <property type="match status" value="1"/>
</dbReference>
<dbReference type="RefSeq" id="XP_021855476.2">
    <property type="nucleotide sequence ID" value="XM_021999784.2"/>
</dbReference>
<proteinExistence type="predicted"/>
<gene>
    <name evidence="5 6" type="primary">LOC110794821</name>
</gene>